<reference evidence="1" key="1">
    <citation type="journal article" date="2016" name="Int. J. Antimicrob. Agents">
        <title>Identification of a novel IMI carbapenemase variant (IMI-9) in Enterobacter cloacae complex.</title>
        <authorList>
            <person name="Di Luca M.C."/>
            <person name="Skaare D."/>
            <person name="Aasnaes B."/>
            <person name="Sundsfjord A."/>
            <person name="Samuelsen O."/>
        </authorList>
    </citation>
    <scope>NUCLEOTIDE SEQUENCE</scope>
    <source>
        <strain evidence="1">50588862</strain>
    </source>
</reference>
<dbReference type="EMBL" id="KX118285">
    <property type="protein sequence ID" value="AOZ61041.1"/>
    <property type="molecule type" value="Genomic_DNA"/>
</dbReference>
<name>A0A1I9S399_ENTCL</name>
<evidence type="ECO:0000313" key="1">
    <source>
        <dbReference type="EMBL" id="AOZ61041.1"/>
    </source>
</evidence>
<dbReference type="AlphaFoldDB" id="A0A1I9S399"/>
<organism evidence="1">
    <name type="scientific">Enterobacter cloacae</name>
    <dbReference type="NCBI Taxonomy" id="550"/>
    <lineage>
        <taxon>Bacteria</taxon>
        <taxon>Pseudomonadati</taxon>
        <taxon>Pseudomonadota</taxon>
        <taxon>Gammaproteobacteria</taxon>
        <taxon>Enterobacterales</taxon>
        <taxon>Enterobacteriaceae</taxon>
        <taxon>Enterobacter</taxon>
        <taxon>Enterobacter cloacae complex</taxon>
    </lineage>
</organism>
<sequence length="386" mass="44660">MMTEPLSWECWRKVYLNKKNKKRASLERWGLRNLHSVETLDHIVSEVKKTYLNNNPYIKVSANSVWVDGTPQAKFTVSKHENVKNSSTSYGNTNQVSLKARKDEVLNCELADLLFIFNEFNSQNGFKKVRAVLLQGKCSEKNNLLPDGPSTEKERKLLESVNREELLTLYPGTKASGNEIGTYKLGGYQPGLADCAKYLMMPKYEAWNYKSPENTGPYVIGWPENSSSKSLGVTKNYLDAIIDEMLKFQTMGREVKFKNGDIDRTCEWSKMIDDLLTSYHGVTMKGYDRQRRFYKSSGYIPSHIQNLGLMTDDVSLLSLLQIDYDDFVWYYRTRYDYFLKKYGIQVAKLIQHKFEQYLNLLISEQGPIIPTIIINIDYNEGEFFRG</sequence>
<protein>
    <submittedName>
        <fullName evidence="1">Putative lysogenic conversion protein</fullName>
    </submittedName>
</protein>
<accession>A0A1I9S399</accession>
<proteinExistence type="predicted"/>